<gene>
    <name evidence="1" type="ORF">SCUD_LOCUS14996</name>
</gene>
<accession>A0A183KIZ1</accession>
<reference evidence="1 2" key="2">
    <citation type="submission" date="2018-11" db="EMBL/GenBank/DDBJ databases">
        <authorList>
            <consortium name="Pathogen Informatics"/>
        </authorList>
    </citation>
    <scope>NUCLEOTIDE SEQUENCE [LARGE SCALE GENOMIC DNA]</scope>
    <source>
        <strain evidence="1">Dakar</strain>
        <strain evidence="2">Dakar, Senegal</strain>
    </source>
</reference>
<proteinExistence type="predicted"/>
<organism evidence="3">
    <name type="scientific">Schistosoma curassoni</name>
    <dbReference type="NCBI Taxonomy" id="6186"/>
    <lineage>
        <taxon>Eukaryota</taxon>
        <taxon>Metazoa</taxon>
        <taxon>Spiralia</taxon>
        <taxon>Lophotrochozoa</taxon>
        <taxon>Platyhelminthes</taxon>
        <taxon>Trematoda</taxon>
        <taxon>Digenea</taxon>
        <taxon>Strigeidida</taxon>
        <taxon>Schistosomatoidea</taxon>
        <taxon>Schistosomatidae</taxon>
        <taxon>Schistosoma</taxon>
    </lineage>
</organism>
<dbReference type="WBParaSite" id="SCUD_0001500001-mRNA-1">
    <property type="protein sequence ID" value="SCUD_0001500001-mRNA-1"/>
    <property type="gene ID" value="SCUD_0001500001"/>
</dbReference>
<sequence length="111" mass="12456">MLALGEMLLYSSHKEENAPQAQGVVPMLSKEAGNVRTGWKSNGSRIIKVSFITKKVEITMDVIKYYAPTNNSNENDKDQFYKRLQSAVAKRPGYESTNLIDRNAKTGMDNI</sequence>
<evidence type="ECO:0000313" key="2">
    <source>
        <dbReference type="Proteomes" id="UP000279833"/>
    </source>
</evidence>
<dbReference type="Proteomes" id="UP000279833">
    <property type="component" value="Unassembled WGS sequence"/>
</dbReference>
<dbReference type="AlphaFoldDB" id="A0A183KIZ1"/>
<reference evidence="3" key="1">
    <citation type="submission" date="2016-06" db="UniProtKB">
        <authorList>
            <consortium name="WormBaseParasite"/>
        </authorList>
    </citation>
    <scope>IDENTIFICATION</scope>
</reference>
<keyword evidence="2" id="KW-1185">Reference proteome</keyword>
<dbReference type="EMBL" id="UZAK01037202">
    <property type="protein sequence ID" value="VDP58087.1"/>
    <property type="molecule type" value="Genomic_DNA"/>
</dbReference>
<protein>
    <submittedName>
        <fullName evidence="3">DDE_Tnp_1_7 domain-containing protein</fullName>
    </submittedName>
</protein>
<evidence type="ECO:0000313" key="3">
    <source>
        <dbReference type="WBParaSite" id="SCUD_0001500001-mRNA-1"/>
    </source>
</evidence>
<evidence type="ECO:0000313" key="1">
    <source>
        <dbReference type="EMBL" id="VDP58087.1"/>
    </source>
</evidence>
<dbReference type="STRING" id="6186.A0A183KIZ1"/>
<name>A0A183KIZ1_9TREM</name>